<keyword evidence="3" id="KW-0862">Zinc</keyword>
<dbReference type="EMBL" id="KN824362">
    <property type="protein sequence ID" value="KIM22130.1"/>
    <property type="molecule type" value="Genomic_DNA"/>
</dbReference>
<organism evidence="6 7">
    <name type="scientific">Serendipita vermifera MAFF 305830</name>
    <dbReference type="NCBI Taxonomy" id="933852"/>
    <lineage>
        <taxon>Eukaryota</taxon>
        <taxon>Fungi</taxon>
        <taxon>Dikarya</taxon>
        <taxon>Basidiomycota</taxon>
        <taxon>Agaricomycotina</taxon>
        <taxon>Agaricomycetes</taxon>
        <taxon>Sebacinales</taxon>
        <taxon>Serendipitaceae</taxon>
        <taxon>Serendipita</taxon>
    </lineage>
</organism>
<evidence type="ECO:0000256" key="4">
    <source>
        <dbReference type="PROSITE-ProRule" id="PRU00134"/>
    </source>
</evidence>
<accession>A0A0C3ABY4</accession>
<gene>
    <name evidence="6" type="ORF">M408DRAFT_12182</name>
</gene>
<feature type="domain" description="MYND-type" evidence="5">
    <location>
        <begin position="5"/>
        <end position="41"/>
    </location>
</feature>
<dbReference type="Proteomes" id="UP000054097">
    <property type="component" value="Unassembled WGS sequence"/>
</dbReference>
<dbReference type="InterPro" id="IPR002893">
    <property type="entry name" value="Znf_MYND"/>
</dbReference>
<dbReference type="PROSITE" id="PS50865">
    <property type="entry name" value="ZF_MYND_2"/>
    <property type="match status" value="1"/>
</dbReference>
<dbReference type="OrthoDB" id="4851849at2759"/>
<dbReference type="GO" id="GO:0008270">
    <property type="term" value="F:zinc ion binding"/>
    <property type="evidence" value="ECO:0007669"/>
    <property type="project" value="UniProtKB-KW"/>
</dbReference>
<name>A0A0C3ABY4_SERVB</name>
<evidence type="ECO:0000259" key="5">
    <source>
        <dbReference type="PROSITE" id="PS50865"/>
    </source>
</evidence>
<evidence type="ECO:0000313" key="7">
    <source>
        <dbReference type="Proteomes" id="UP000054097"/>
    </source>
</evidence>
<evidence type="ECO:0000256" key="1">
    <source>
        <dbReference type="ARBA" id="ARBA00022723"/>
    </source>
</evidence>
<keyword evidence="7" id="KW-1185">Reference proteome</keyword>
<keyword evidence="1" id="KW-0479">Metal-binding</keyword>
<keyword evidence="2 4" id="KW-0863">Zinc-finger</keyword>
<protein>
    <recommendedName>
        <fullName evidence="5">MYND-type domain-containing protein</fullName>
    </recommendedName>
</protein>
<sequence>MFHECRFCDNLAGKQCTGCKKAWYCSEKCQRSHWKLHIFDCKHDHSKPIIPAYRLYRAVLQDKLPEDQETCDDFGFCKAHSIEDKDRLFGLYVELFKVHKVEPITVHRWRKQGTLIQEIKSIFDNSTRLTPSEYYPWFLQNQHLLDPSWPLPQGLIFADIMQTWKFVNGPAVDHIEQFREVYDALESSVQDCFTLYHNTIIRALLSLHQDEWVTFGFVACPNVGYERRLLSSYVAIIIDGKCPFNDFASKFKAGRLIDLFRRYGVEDSVLSIPYMAEFLEDNRVVASVWWLKAYVYRDPGLEDMHPVVGIDYGINNCRRVGEYIALMKDTYKKVLEHPQSDPLELHEACVAGKIYPYVHSLLKLKKRDAKLLKELMRNPYSL</sequence>
<proteinExistence type="predicted"/>
<reference evidence="7" key="2">
    <citation type="submission" date="2015-01" db="EMBL/GenBank/DDBJ databases">
        <title>Evolutionary Origins and Diversification of the Mycorrhizal Mutualists.</title>
        <authorList>
            <consortium name="DOE Joint Genome Institute"/>
            <consortium name="Mycorrhizal Genomics Consortium"/>
            <person name="Kohler A."/>
            <person name="Kuo A."/>
            <person name="Nagy L.G."/>
            <person name="Floudas D."/>
            <person name="Copeland A."/>
            <person name="Barry K.W."/>
            <person name="Cichocki N."/>
            <person name="Veneault-Fourrey C."/>
            <person name="LaButti K."/>
            <person name="Lindquist E.A."/>
            <person name="Lipzen A."/>
            <person name="Lundell T."/>
            <person name="Morin E."/>
            <person name="Murat C."/>
            <person name="Riley R."/>
            <person name="Ohm R."/>
            <person name="Sun H."/>
            <person name="Tunlid A."/>
            <person name="Henrissat B."/>
            <person name="Grigoriev I.V."/>
            <person name="Hibbett D.S."/>
            <person name="Martin F."/>
        </authorList>
    </citation>
    <scope>NUCLEOTIDE SEQUENCE [LARGE SCALE GENOMIC DNA]</scope>
    <source>
        <strain evidence="7">MAFF 305830</strain>
    </source>
</reference>
<dbReference type="STRING" id="933852.A0A0C3ABY4"/>
<dbReference type="AlphaFoldDB" id="A0A0C3ABY4"/>
<dbReference type="Pfam" id="PF01753">
    <property type="entry name" value="zf-MYND"/>
    <property type="match status" value="1"/>
</dbReference>
<evidence type="ECO:0000256" key="3">
    <source>
        <dbReference type="ARBA" id="ARBA00022833"/>
    </source>
</evidence>
<reference evidence="6 7" key="1">
    <citation type="submission" date="2014-04" db="EMBL/GenBank/DDBJ databases">
        <authorList>
            <consortium name="DOE Joint Genome Institute"/>
            <person name="Kuo A."/>
            <person name="Zuccaro A."/>
            <person name="Kohler A."/>
            <person name="Nagy L.G."/>
            <person name="Floudas D."/>
            <person name="Copeland A."/>
            <person name="Barry K.W."/>
            <person name="Cichocki N."/>
            <person name="Veneault-Fourrey C."/>
            <person name="LaButti K."/>
            <person name="Lindquist E.A."/>
            <person name="Lipzen A."/>
            <person name="Lundell T."/>
            <person name="Morin E."/>
            <person name="Murat C."/>
            <person name="Sun H."/>
            <person name="Tunlid A."/>
            <person name="Henrissat B."/>
            <person name="Grigoriev I.V."/>
            <person name="Hibbett D.S."/>
            <person name="Martin F."/>
            <person name="Nordberg H.P."/>
            <person name="Cantor M.N."/>
            <person name="Hua S.X."/>
        </authorList>
    </citation>
    <scope>NUCLEOTIDE SEQUENCE [LARGE SCALE GENOMIC DNA]</scope>
    <source>
        <strain evidence="6 7">MAFF 305830</strain>
    </source>
</reference>
<evidence type="ECO:0000256" key="2">
    <source>
        <dbReference type="ARBA" id="ARBA00022771"/>
    </source>
</evidence>
<dbReference type="Gene3D" id="6.10.140.2220">
    <property type="match status" value="1"/>
</dbReference>
<dbReference type="SUPFAM" id="SSF144232">
    <property type="entry name" value="HIT/MYND zinc finger-like"/>
    <property type="match status" value="1"/>
</dbReference>
<dbReference type="HOGENOM" id="CLU_041565_1_0_1"/>
<evidence type="ECO:0000313" key="6">
    <source>
        <dbReference type="EMBL" id="KIM22130.1"/>
    </source>
</evidence>